<sequence>MSLSQIPQTIFKCEPFVCALKGNQKSIRCDHCFKSLETQQSVMCDTCLKYWYCSDSCLNSHAVVHRFECHANYDLAEVIAKKCSAPVVRDESDWCKFSDLDEMVTQTLLLLRILFRLKSEPSCATKAHPMGNGLSVSYDQIRAPVCQQMHKVWDDEDICDTDNGLNIKTIDEVSYNFGAWLSVVRDVLHAEFIETNLGTVSEADLLKAFRVVVRYTLYVSDTTCLNEIGKAIYIEMCFISHSCVPNCGPLFDGDNVLNLRLLVNGVTDWSELRYDYQIEMTGYPAQELSESLVMRDIECNCLKCVDVSQHSVNLHKAVTTANLKYGNWPAFDYCHAMIAPIDDALDSFAKIYGKYHPWISALLLWKLKVECSLYNCEENEDITKQQIFTTFRRLKDTLSVTHGPDHVWSHKLKSIDNSFEHFMVTDTDSVDSDDLLTIDSTIEQIIPRTVIEQKLA</sequence>
<dbReference type="GO" id="GO:0005634">
    <property type="term" value="C:nucleus"/>
    <property type="evidence" value="ECO:0007669"/>
    <property type="project" value="TreeGrafter"/>
</dbReference>
<dbReference type="Gene3D" id="1.10.220.160">
    <property type="match status" value="1"/>
</dbReference>
<dbReference type="Proteomes" id="UP000728032">
    <property type="component" value="Unassembled WGS sequence"/>
</dbReference>
<dbReference type="SUPFAM" id="SSF144232">
    <property type="entry name" value="HIT/MYND zinc finger-like"/>
    <property type="match status" value="1"/>
</dbReference>
<dbReference type="SUPFAM" id="SSF82199">
    <property type="entry name" value="SET domain"/>
    <property type="match status" value="1"/>
</dbReference>
<dbReference type="InterPro" id="IPR046341">
    <property type="entry name" value="SET_dom_sf"/>
</dbReference>
<keyword evidence="2" id="KW-0863">Zinc-finger</keyword>
<dbReference type="PANTHER" id="PTHR12197">
    <property type="entry name" value="HISTONE-LYSINE N-METHYLTRANSFERASE SMYD"/>
    <property type="match status" value="1"/>
</dbReference>
<dbReference type="PROSITE" id="PS01360">
    <property type="entry name" value="ZF_MYND_1"/>
    <property type="match status" value="1"/>
</dbReference>
<evidence type="ECO:0000313" key="5">
    <source>
        <dbReference type="EMBL" id="CAD7652132.1"/>
    </source>
</evidence>
<evidence type="ECO:0000256" key="1">
    <source>
        <dbReference type="ARBA" id="ARBA00022723"/>
    </source>
</evidence>
<name>A0A7R9QPT4_9ACAR</name>
<dbReference type="InterPro" id="IPR002893">
    <property type="entry name" value="Znf_MYND"/>
</dbReference>
<dbReference type="EMBL" id="CAJPVJ010005187">
    <property type="protein sequence ID" value="CAG2169319.1"/>
    <property type="molecule type" value="Genomic_DNA"/>
</dbReference>
<protein>
    <recommendedName>
        <fullName evidence="4">MYND-type domain-containing protein</fullName>
    </recommendedName>
</protein>
<accession>A0A7R9QPT4</accession>
<dbReference type="Gene3D" id="6.10.140.2220">
    <property type="match status" value="1"/>
</dbReference>
<dbReference type="Gene3D" id="2.170.270.10">
    <property type="entry name" value="SET domain"/>
    <property type="match status" value="1"/>
</dbReference>
<dbReference type="Pfam" id="PF01753">
    <property type="entry name" value="zf-MYND"/>
    <property type="match status" value="1"/>
</dbReference>
<gene>
    <name evidence="5" type="ORF">ONB1V03_LOCUS8798</name>
</gene>
<dbReference type="AlphaFoldDB" id="A0A7R9QPT4"/>
<dbReference type="EMBL" id="OC920012">
    <property type="protein sequence ID" value="CAD7652132.1"/>
    <property type="molecule type" value="Genomic_DNA"/>
</dbReference>
<keyword evidence="1" id="KW-0479">Metal-binding</keyword>
<dbReference type="InterPro" id="IPR050869">
    <property type="entry name" value="H3K4_H4K5_MeTrfase"/>
</dbReference>
<feature type="domain" description="MYND-type" evidence="4">
    <location>
        <begin position="29"/>
        <end position="69"/>
    </location>
</feature>
<proteinExistence type="predicted"/>
<organism evidence="5">
    <name type="scientific">Oppiella nova</name>
    <dbReference type="NCBI Taxonomy" id="334625"/>
    <lineage>
        <taxon>Eukaryota</taxon>
        <taxon>Metazoa</taxon>
        <taxon>Ecdysozoa</taxon>
        <taxon>Arthropoda</taxon>
        <taxon>Chelicerata</taxon>
        <taxon>Arachnida</taxon>
        <taxon>Acari</taxon>
        <taxon>Acariformes</taxon>
        <taxon>Sarcoptiformes</taxon>
        <taxon>Oribatida</taxon>
        <taxon>Brachypylina</taxon>
        <taxon>Oppioidea</taxon>
        <taxon>Oppiidae</taxon>
        <taxon>Oppiella</taxon>
    </lineage>
</organism>
<reference evidence="5" key="1">
    <citation type="submission" date="2020-11" db="EMBL/GenBank/DDBJ databases">
        <authorList>
            <person name="Tran Van P."/>
        </authorList>
    </citation>
    <scope>NUCLEOTIDE SEQUENCE</scope>
</reference>
<dbReference type="PANTHER" id="PTHR12197:SF251">
    <property type="entry name" value="EG:BACR7C10.4 PROTEIN"/>
    <property type="match status" value="1"/>
</dbReference>
<dbReference type="OrthoDB" id="265717at2759"/>
<evidence type="ECO:0000313" key="6">
    <source>
        <dbReference type="Proteomes" id="UP000728032"/>
    </source>
</evidence>
<dbReference type="GO" id="GO:0008270">
    <property type="term" value="F:zinc ion binding"/>
    <property type="evidence" value="ECO:0007669"/>
    <property type="project" value="UniProtKB-KW"/>
</dbReference>
<evidence type="ECO:0000256" key="2">
    <source>
        <dbReference type="ARBA" id="ARBA00022771"/>
    </source>
</evidence>
<evidence type="ECO:0000259" key="4">
    <source>
        <dbReference type="PROSITE" id="PS01360"/>
    </source>
</evidence>
<keyword evidence="6" id="KW-1185">Reference proteome</keyword>
<evidence type="ECO:0000256" key="3">
    <source>
        <dbReference type="ARBA" id="ARBA00022833"/>
    </source>
</evidence>
<keyword evidence="3" id="KW-0862">Zinc</keyword>